<dbReference type="GO" id="GO:0008233">
    <property type="term" value="F:peptidase activity"/>
    <property type="evidence" value="ECO:0007669"/>
    <property type="project" value="UniProtKB-KW"/>
</dbReference>
<dbReference type="InterPro" id="IPR004635">
    <property type="entry name" value="Pept_S49_SppA"/>
</dbReference>
<dbReference type="NCBIfam" id="TIGR00706">
    <property type="entry name" value="SppA_dom"/>
    <property type="match status" value="1"/>
</dbReference>
<dbReference type="EMBL" id="AP025334">
    <property type="protein sequence ID" value="BDD50623.1"/>
    <property type="molecule type" value="Genomic_DNA"/>
</dbReference>
<accession>A0ABN6LN65</accession>
<protein>
    <submittedName>
        <fullName evidence="9">Protease 4</fullName>
    </submittedName>
</protein>
<evidence type="ECO:0000256" key="3">
    <source>
        <dbReference type="ARBA" id="ARBA00022670"/>
    </source>
</evidence>
<keyword evidence="7" id="KW-1133">Transmembrane helix</keyword>
<keyword evidence="7" id="KW-0812">Transmembrane</keyword>
<dbReference type="NCBIfam" id="NF008195">
    <property type="entry name" value="PRK10949.1"/>
    <property type="match status" value="1"/>
</dbReference>
<dbReference type="GO" id="GO:0006508">
    <property type="term" value="P:proteolysis"/>
    <property type="evidence" value="ECO:0007669"/>
    <property type="project" value="UniProtKB-KW"/>
</dbReference>
<evidence type="ECO:0000313" key="10">
    <source>
        <dbReference type="Proteomes" id="UP001320460"/>
    </source>
</evidence>
<keyword evidence="6 7" id="KW-0472">Membrane</keyword>
<dbReference type="InterPro" id="IPR004634">
    <property type="entry name" value="Pept_S49_pIV"/>
</dbReference>
<dbReference type="Pfam" id="PF01343">
    <property type="entry name" value="Peptidase_S49"/>
    <property type="match status" value="2"/>
</dbReference>
<dbReference type="PIRSF" id="PIRSF001217">
    <property type="entry name" value="Protease_4_SppA"/>
    <property type="match status" value="1"/>
</dbReference>
<dbReference type="PANTHER" id="PTHR33209:SF1">
    <property type="entry name" value="PEPTIDASE S49 DOMAIN-CONTAINING PROTEIN"/>
    <property type="match status" value="1"/>
</dbReference>
<evidence type="ECO:0000256" key="2">
    <source>
        <dbReference type="ARBA" id="ARBA00008683"/>
    </source>
</evidence>
<name>A0ABN6LN65_9ENTR</name>
<evidence type="ECO:0000256" key="6">
    <source>
        <dbReference type="ARBA" id="ARBA00023136"/>
    </source>
</evidence>
<dbReference type="InterPro" id="IPR033854">
    <property type="entry name" value="S49_SppA_1"/>
</dbReference>
<keyword evidence="10" id="KW-1185">Reference proteome</keyword>
<comment type="subcellular location">
    <subcellularLocation>
        <location evidence="1">Membrane</location>
    </subcellularLocation>
</comment>
<comment type="similarity">
    <text evidence="2">Belongs to the peptidase S49 family.</text>
</comment>
<dbReference type="Gene3D" id="3.90.226.10">
    <property type="entry name" value="2-enoyl-CoA Hydratase, Chain A, domain 1"/>
    <property type="match status" value="3"/>
</dbReference>
<evidence type="ECO:0000256" key="5">
    <source>
        <dbReference type="ARBA" id="ARBA00022825"/>
    </source>
</evidence>
<organism evidence="9 10">
    <name type="scientific">Phytobacter diazotrophicus</name>
    <dbReference type="NCBI Taxonomy" id="395631"/>
    <lineage>
        <taxon>Bacteria</taxon>
        <taxon>Pseudomonadati</taxon>
        <taxon>Pseudomonadota</taxon>
        <taxon>Gammaproteobacteria</taxon>
        <taxon>Enterobacterales</taxon>
        <taxon>Enterobacteriaceae</taxon>
        <taxon>Phytobacter</taxon>
    </lineage>
</organism>
<gene>
    <name evidence="9" type="ORF">PDTA9734_21100</name>
</gene>
<feature type="domain" description="Peptidase S49" evidence="8">
    <location>
        <begin position="406"/>
        <end position="557"/>
    </location>
</feature>
<evidence type="ECO:0000256" key="1">
    <source>
        <dbReference type="ARBA" id="ARBA00004370"/>
    </source>
</evidence>
<dbReference type="Gene3D" id="6.20.330.10">
    <property type="match status" value="1"/>
</dbReference>
<evidence type="ECO:0000259" key="8">
    <source>
        <dbReference type="Pfam" id="PF01343"/>
    </source>
</evidence>
<dbReference type="CDD" id="cd07019">
    <property type="entry name" value="S49_SppA_1"/>
    <property type="match status" value="1"/>
</dbReference>
<feature type="domain" description="Peptidase S49" evidence="8">
    <location>
        <begin position="155"/>
        <end position="312"/>
    </location>
</feature>
<keyword evidence="4" id="KW-0378">Hydrolase</keyword>
<keyword evidence="3 9" id="KW-0645">Protease</keyword>
<dbReference type="InterPro" id="IPR029045">
    <property type="entry name" value="ClpP/crotonase-like_dom_sf"/>
</dbReference>
<dbReference type="InterPro" id="IPR047217">
    <property type="entry name" value="S49_SppA_67K_type_N"/>
</dbReference>
<proteinExistence type="inferred from homology"/>
<evidence type="ECO:0000256" key="4">
    <source>
        <dbReference type="ARBA" id="ARBA00022801"/>
    </source>
</evidence>
<evidence type="ECO:0000313" key="9">
    <source>
        <dbReference type="EMBL" id="BDD50623.1"/>
    </source>
</evidence>
<evidence type="ECO:0000256" key="7">
    <source>
        <dbReference type="SAM" id="Phobius"/>
    </source>
</evidence>
<dbReference type="SUPFAM" id="SSF52096">
    <property type="entry name" value="ClpP/crotonase"/>
    <property type="match status" value="2"/>
</dbReference>
<keyword evidence="5" id="KW-0720">Serine protease</keyword>
<dbReference type="InterPro" id="IPR002142">
    <property type="entry name" value="Peptidase_S49"/>
</dbReference>
<dbReference type="CDD" id="cd07018">
    <property type="entry name" value="S49_SppA_67K_type"/>
    <property type="match status" value="1"/>
</dbReference>
<dbReference type="NCBIfam" id="TIGR00705">
    <property type="entry name" value="SppA_67K"/>
    <property type="match status" value="1"/>
</dbReference>
<reference evidence="9 10" key="1">
    <citation type="submission" date="2021-12" db="EMBL/GenBank/DDBJ databases">
        <title>Complete genome sequence of Phytobacter diazotrophicus TA9734.</title>
        <authorList>
            <person name="Kubota H."/>
            <person name="Nakayama Y."/>
            <person name="Ariyoshi T."/>
        </authorList>
    </citation>
    <scope>NUCLEOTIDE SEQUENCE [LARGE SCALE GENOMIC DNA]</scope>
    <source>
        <strain evidence="9 10">TA9734</strain>
    </source>
</reference>
<dbReference type="Proteomes" id="UP001320460">
    <property type="component" value="Chromosome"/>
</dbReference>
<sequence>MLLRAAANVTNQGEYMRTLWRFIAVFFKWTWRLLNFIRNLVLNLFFILLVLVGVGLWMQFSDSKAEHASRGALLMDITGVVVDKPSASNRLGALGRQFFGASSDRLQENSLFDIVDTIRQAQSDRNITGIVLDLKNFAGADQPSMQYIGKALREFRDSGKPVYAVGDNYSQGQYYLASFANKIWLSPQGVVDLHGFATNGLYYKSLLDKLKVSTHVFRVGTYKSAVEPFIRDDMSPAARDADSRWVGELWQNYLNTIAANRQVTAQQIFPGAQGVLDGLRKVDGDTAKYALDNKLVDELGSSADAEKALTKQFGWDDKDKNFRAISYYDYQLKKPSDMGDAVAVVFANGAIMDGNETPGNVGGDTTASQIRDARLDPKVKAIVLRVNSPGGSVSASEVIRSELAAARAAGKPVVVSMGGMAASGGYWISTPANYIVANASTLTGSIGIFGVINTLENSLDSIGVHTDGVATSPLADVSVTKALPPEVQQMMQISIENGYKRFITLVAQSRNSTPEQIDKIAQGHVWTGQDAKANGLVDGLGDFDDALNKAAELAKLKQWHVDWYQDEPSFFDRVMDSMSGSVRAMLPQALQAYLPAPLANAAVQVKAETDKLAAFNDPQNRYAFCLTCANIR</sequence>
<dbReference type="PANTHER" id="PTHR33209">
    <property type="entry name" value="PROTEASE 4"/>
    <property type="match status" value="1"/>
</dbReference>
<feature type="transmembrane region" description="Helical" evidence="7">
    <location>
        <begin position="40"/>
        <end position="60"/>
    </location>
</feature>